<feature type="region of interest" description="Disordered" evidence="1">
    <location>
        <begin position="1"/>
        <end position="24"/>
    </location>
</feature>
<evidence type="ECO:0000256" key="1">
    <source>
        <dbReference type="SAM" id="MobiDB-lite"/>
    </source>
</evidence>
<evidence type="ECO:0000313" key="2">
    <source>
        <dbReference type="EMBL" id="ETO76827.1"/>
    </source>
</evidence>
<dbReference type="EMBL" id="ANJA01001495">
    <property type="protein sequence ID" value="ETO76827.1"/>
    <property type="molecule type" value="Genomic_DNA"/>
</dbReference>
<gene>
    <name evidence="2" type="ORF">F444_07862</name>
</gene>
<dbReference type="AlphaFoldDB" id="A0A081AD66"/>
<dbReference type="Proteomes" id="UP000028582">
    <property type="component" value="Unassembled WGS sequence"/>
</dbReference>
<reference evidence="2 3" key="1">
    <citation type="submission" date="2013-11" db="EMBL/GenBank/DDBJ databases">
        <title>The Genome Sequence of Phytophthora parasitica P1976.</title>
        <authorList>
            <consortium name="The Broad Institute Genomics Platform"/>
            <person name="Russ C."/>
            <person name="Tyler B."/>
            <person name="Panabieres F."/>
            <person name="Shan W."/>
            <person name="Tripathy S."/>
            <person name="Grunwald N."/>
            <person name="Machado M."/>
            <person name="Johnson C.S."/>
            <person name="Walker B."/>
            <person name="Young S."/>
            <person name="Zeng Q."/>
            <person name="Gargeya S."/>
            <person name="Fitzgerald M."/>
            <person name="Haas B."/>
            <person name="Abouelleil A."/>
            <person name="Allen A.W."/>
            <person name="Alvarado L."/>
            <person name="Arachchi H.M."/>
            <person name="Berlin A.M."/>
            <person name="Chapman S.B."/>
            <person name="Gainer-Dewar J."/>
            <person name="Goldberg J."/>
            <person name="Griggs A."/>
            <person name="Gujja S."/>
            <person name="Hansen M."/>
            <person name="Howarth C."/>
            <person name="Imamovic A."/>
            <person name="Ireland A."/>
            <person name="Larimer J."/>
            <person name="McCowan C."/>
            <person name="Murphy C."/>
            <person name="Pearson M."/>
            <person name="Poon T.W."/>
            <person name="Priest M."/>
            <person name="Roberts A."/>
            <person name="Saif S."/>
            <person name="Shea T."/>
            <person name="Sisk P."/>
            <person name="Sykes S."/>
            <person name="Wortman J."/>
            <person name="Nusbaum C."/>
            <person name="Birren B."/>
        </authorList>
    </citation>
    <scope>NUCLEOTIDE SEQUENCE [LARGE SCALE GENOMIC DNA]</scope>
    <source>
        <strain evidence="2 3">P1976</strain>
    </source>
</reference>
<protein>
    <submittedName>
        <fullName evidence="2">Uncharacterized protein</fullName>
    </submittedName>
</protein>
<comment type="caution">
    <text evidence="2">The sequence shown here is derived from an EMBL/GenBank/DDBJ whole genome shotgun (WGS) entry which is preliminary data.</text>
</comment>
<proteinExistence type="predicted"/>
<sequence length="108" mass="12017">MARIASEDKSRSLRAENYTTPENGPCAFDSVGTYKLDEPSVVPPVTSPEHKGVHMWRKWLHSSCSSHELSVMRQVVTTVQDDQGYITTERSLGPTMTKMSPKSGGSYR</sequence>
<feature type="compositionally biased region" description="Basic and acidic residues" evidence="1">
    <location>
        <begin position="1"/>
        <end position="14"/>
    </location>
</feature>
<name>A0A081AD66_PHYNI</name>
<evidence type="ECO:0000313" key="3">
    <source>
        <dbReference type="Proteomes" id="UP000028582"/>
    </source>
</evidence>
<organism evidence="2 3">
    <name type="scientific">Phytophthora nicotianae P1976</name>
    <dbReference type="NCBI Taxonomy" id="1317066"/>
    <lineage>
        <taxon>Eukaryota</taxon>
        <taxon>Sar</taxon>
        <taxon>Stramenopiles</taxon>
        <taxon>Oomycota</taxon>
        <taxon>Peronosporomycetes</taxon>
        <taxon>Peronosporales</taxon>
        <taxon>Peronosporaceae</taxon>
        <taxon>Phytophthora</taxon>
    </lineage>
</organism>
<feature type="region of interest" description="Disordered" evidence="1">
    <location>
        <begin position="86"/>
        <end position="108"/>
    </location>
</feature>
<accession>A0A081AD66</accession>